<protein>
    <submittedName>
        <fullName evidence="1">Uncharacterized protein</fullName>
    </submittedName>
</protein>
<gene>
    <name evidence="1" type="ORF">Elusimicrob1349_1010</name>
</gene>
<organism evidence="1">
    <name type="scientific">uncultured Elusimicrobia bacterium</name>
    <dbReference type="NCBI Taxonomy" id="699876"/>
    <lineage>
        <taxon>Bacteria</taxon>
        <taxon>Pseudomonadati</taxon>
        <taxon>Elusimicrobiota</taxon>
        <taxon>Elusimicrobia</taxon>
        <taxon>environmental samples</taxon>
    </lineage>
</organism>
<proteinExistence type="predicted"/>
<reference evidence="1" key="1">
    <citation type="journal article" date="2020" name="J. ISSAAS">
        <title>Lactobacilli and other gastrointestinal microbiota of Peromyscus leucopus, reservoir host for agents of Lyme disease and other zoonoses in North America.</title>
        <authorList>
            <person name="Milovic A."/>
            <person name="Bassam K."/>
            <person name="Shao H."/>
            <person name="Chatzistamou I."/>
            <person name="Tufts D.M."/>
            <person name="Diuk-Wasser M."/>
            <person name="Barbour A.G."/>
        </authorList>
    </citation>
    <scope>NUCLEOTIDE SEQUENCE</scope>
    <source>
        <strain evidence="1">LL30</strain>
    </source>
</reference>
<sequence length="158" mass="17699">MTAYKRDFGVKNRAEEKSAPTVTPAGFCPSCGKMGFAALRVMVTPPDGGAPFTVCFKKQCVHCGFIPEFKGKDKNGAERVYPLFFMPFNTRPGISVKYRDFYFPPELYQTEDGKADVALKARLAAALVRLAQNEPRRSCFDWEELKGNLTRTDKNSII</sequence>
<evidence type="ECO:0000313" key="1">
    <source>
        <dbReference type="EMBL" id="QGT50631.1"/>
    </source>
</evidence>
<dbReference type="EMBL" id="MN577571">
    <property type="protein sequence ID" value="QGT50631.1"/>
    <property type="molecule type" value="Genomic_DNA"/>
</dbReference>
<name>A0A650EMU4_9BACT</name>
<accession>A0A650EMU4</accession>
<dbReference type="AlphaFoldDB" id="A0A650EMU4"/>